<protein>
    <submittedName>
        <fullName evidence="1">Competence protein ComEA</fullName>
    </submittedName>
</protein>
<sequence length="95" mass="9731">MNKLLSSTLLAAMLAVGTPALANDPAGEEAMVTSIDINTATQEQLALLTGVGPAKAAAIVEYRENNGPFASVDDLAKVSGIGPATVEKNRHLLSN</sequence>
<dbReference type="EMBL" id="CP012621">
    <property type="protein sequence ID" value="ATG73570.1"/>
    <property type="molecule type" value="Genomic_DNA"/>
</dbReference>
<dbReference type="KEGG" id="zdf:AN401_06620"/>
<evidence type="ECO:0000313" key="1">
    <source>
        <dbReference type="EMBL" id="ATG73570.1"/>
    </source>
</evidence>
<dbReference type="OrthoDB" id="7510573at2"/>
<dbReference type="GO" id="GO:0015627">
    <property type="term" value="C:type II protein secretion system complex"/>
    <property type="evidence" value="ECO:0007669"/>
    <property type="project" value="TreeGrafter"/>
</dbReference>
<dbReference type="NCBIfam" id="TIGR00426">
    <property type="entry name" value="competence protein ComEA helix-hairpin-helix repeat region"/>
    <property type="match status" value="1"/>
</dbReference>
<dbReference type="InterPro" id="IPR003583">
    <property type="entry name" value="Hlx-hairpin-Hlx_DNA-bd_motif"/>
</dbReference>
<accession>A0A231N3M9</accession>
<dbReference type="PANTHER" id="PTHR21180:SF32">
    <property type="entry name" value="ENDONUCLEASE_EXONUCLEASE_PHOSPHATASE FAMILY DOMAIN-CONTAINING PROTEIN 1"/>
    <property type="match status" value="1"/>
</dbReference>
<dbReference type="InterPro" id="IPR004509">
    <property type="entry name" value="Competence_ComEA_HhH"/>
</dbReference>
<dbReference type="Gene3D" id="1.10.150.320">
    <property type="entry name" value="Photosystem II 12 kDa extrinsic protein"/>
    <property type="match status" value="1"/>
</dbReference>
<dbReference type="RefSeq" id="WP_094037875.1">
    <property type="nucleotide sequence ID" value="NZ_CP012621.1"/>
</dbReference>
<gene>
    <name evidence="1" type="ORF">AN401_06620</name>
</gene>
<keyword evidence="2" id="KW-1185">Reference proteome</keyword>
<dbReference type="PANTHER" id="PTHR21180">
    <property type="entry name" value="ENDONUCLEASE/EXONUCLEASE/PHOSPHATASE FAMILY DOMAIN-CONTAINING PROTEIN 1"/>
    <property type="match status" value="1"/>
</dbReference>
<dbReference type="GO" id="GO:0015628">
    <property type="term" value="P:protein secretion by the type II secretion system"/>
    <property type="evidence" value="ECO:0007669"/>
    <property type="project" value="TreeGrafter"/>
</dbReference>
<dbReference type="GO" id="GO:0006281">
    <property type="term" value="P:DNA repair"/>
    <property type="evidence" value="ECO:0007669"/>
    <property type="project" value="InterPro"/>
</dbReference>
<dbReference type="InterPro" id="IPR010994">
    <property type="entry name" value="RuvA_2-like"/>
</dbReference>
<reference evidence="2" key="1">
    <citation type="submission" date="2015-09" db="EMBL/GenBank/DDBJ databases">
        <authorList>
            <person name="Shao Z."/>
            <person name="Wang L."/>
        </authorList>
    </citation>
    <scope>NUCLEOTIDE SEQUENCE [LARGE SCALE GENOMIC DNA]</scope>
    <source>
        <strain evidence="2">F13-1</strain>
    </source>
</reference>
<dbReference type="SMART" id="SM00278">
    <property type="entry name" value="HhH1"/>
    <property type="match status" value="2"/>
</dbReference>
<name>A0A231N3M9_9GAMM</name>
<dbReference type="InterPro" id="IPR051675">
    <property type="entry name" value="Endo/Exo/Phosphatase_dom_1"/>
</dbReference>
<dbReference type="AlphaFoldDB" id="A0A231N3M9"/>
<dbReference type="GO" id="GO:0003677">
    <property type="term" value="F:DNA binding"/>
    <property type="evidence" value="ECO:0007669"/>
    <property type="project" value="InterPro"/>
</dbReference>
<dbReference type="Proteomes" id="UP000217763">
    <property type="component" value="Chromosome"/>
</dbReference>
<dbReference type="SUPFAM" id="SSF47781">
    <property type="entry name" value="RuvA domain 2-like"/>
    <property type="match status" value="1"/>
</dbReference>
<proteinExistence type="predicted"/>
<organism evidence="1 2">
    <name type="scientific">Zobellella denitrificans</name>
    <dbReference type="NCBI Taxonomy" id="347534"/>
    <lineage>
        <taxon>Bacteria</taxon>
        <taxon>Pseudomonadati</taxon>
        <taxon>Pseudomonadota</taxon>
        <taxon>Gammaproteobacteria</taxon>
        <taxon>Aeromonadales</taxon>
        <taxon>Aeromonadaceae</taxon>
        <taxon>Zobellella</taxon>
    </lineage>
</organism>
<dbReference type="Pfam" id="PF12836">
    <property type="entry name" value="HHH_3"/>
    <property type="match status" value="1"/>
</dbReference>
<evidence type="ECO:0000313" key="2">
    <source>
        <dbReference type="Proteomes" id="UP000217763"/>
    </source>
</evidence>